<name>U4L2Y4_PYROM</name>
<dbReference type="EMBL" id="HF935539">
    <property type="protein sequence ID" value="CCX10390.1"/>
    <property type="molecule type" value="Genomic_DNA"/>
</dbReference>
<evidence type="ECO:0000313" key="3">
    <source>
        <dbReference type="Proteomes" id="UP000018144"/>
    </source>
</evidence>
<sequence>MKITRSISGAESTPRKGWQTTDCQTTKGQFKVDNDASVSFISSPQSTEAGTSSQFSSTRVDTTPLSRPGKQSDEFWCLVSSEWSRGLRVKNVGSVMDVKDVI</sequence>
<evidence type="ECO:0000313" key="2">
    <source>
        <dbReference type="EMBL" id="CCX10390.1"/>
    </source>
</evidence>
<keyword evidence="3" id="KW-1185">Reference proteome</keyword>
<accession>U4L2Y4</accession>
<gene>
    <name evidence="2" type="ORF">PCON_09984</name>
</gene>
<feature type="compositionally biased region" description="Polar residues" evidence="1">
    <location>
        <begin position="41"/>
        <end position="65"/>
    </location>
</feature>
<evidence type="ECO:0000256" key="1">
    <source>
        <dbReference type="SAM" id="MobiDB-lite"/>
    </source>
</evidence>
<feature type="region of interest" description="Disordered" evidence="1">
    <location>
        <begin position="1"/>
        <end position="23"/>
    </location>
</feature>
<reference evidence="2 3" key="1">
    <citation type="journal article" date="2013" name="PLoS Genet.">
        <title>The genome and development-dependent transcriptomes of Pyronema confluens: a window into fungal evolution.</title>
        <authorList>
            <person name="Traeger S."/>
            <person name="Altegoer F."/>
            <person name="Freitag M."/>
            <person name="Gabaldon T."/>
            <person name="Kempken F."/>
            <person name="Kumar A."/>
            <person name="Marcet-Houben M."/>
            <person name="Poggeler S."/>
            <person name="Stajich J.E."/>
            <person name="Nowrousian M."/>
        </authorList>
    </citation>
    <scope>NUCLEOTIDE SEQUENCE [LARGE SCALE GENOMIC DNA]</scope>
    <source>
        <strain evidence="3">CBS 100304</strain>
        <tissue evidence="2">Vegetative mycelium</tissue>
    </source>
</reference>
<dbReference type="AlphaFoldDB" id="U4L2Y4"/>
<proteinExistence type="predicted"/>
<feature type="compositionally biased region" description="Polar residues" evidence="1">
    <location>
        <begin position="1"/>
        <end position="11"/>
    </location>
</feature>
<organism evidence="2 3">
    <name type="scientific">Pyronema omphalodes (strain CBS 100304)</name>
    <name type="common">Pyronema confluens</name>
    <dbReference type="NCBI Taxonomy" id="1076935"/>
    <lineage>
        <taxon>Eukaryota</taxon>
        <taxon>Fungi</taxon>
        <taxon>Dikarya</taxon>
        <taxon>Ascomycota</taxon>
        <taxon>Pezizomycotina</taxon>
        <taxon>Pezizomycetes</taxon>
        <taxon>Pezizales</taxon>
        <taxon>Pyronemataceae</taxon>
        <taxon>Pyronema</taxon>
    </lineage>
</organism>
<protein>
    <submittedName>
        <fullName evidence="2">Uncharacterized protein</fullName>
    </submittedName>
</protein>
<feature type="region of interest" description="Disordered" evidence="1">
    <location>
        <begin position="41"/>
        <end position="71"/>
    </location>
</feature>
<dbReference type="Proteomes" id="UP000018144">
    <property type="component" value="Unassembled WGS sequence"/>
</dbReference>